<dbReference type="RefSeq" id="XP_001446871.1">
    <property type="nucleotide sequence ID" value="XM_001446834.1"/>
</dbReference>
<dbReference type="InParanoid" id="A0D8V7"/>
<gene>
    <name evidence="1" type="ORF">GSPATT00014420001</name>
</gene>
<proteinExistence type="predicted"/>
<dbReference type="HOGENOM" id="CLU_2763316_0_0_1"/>
<dbReference type="EMBL" id="CT868330">
    <property type="protein sequence ID" value="CAK79474.1"/>
    <property type="molecule type" value="Genomic_DNA"/>
</dbReference>
<sequence length="70" mass="8367">MQMLPPPKKVNNWTIRQNQELKEQVNRLNFELNATYKVSSHQKCNQNLVLDTETHFNFEVLLKMPQLAKR</sequence>
<dbReference type="AlphaFoldDB" id="A0D8V7"/>
<accession>A0D8V7</accession>
<dbReference type="OrthoDB" id="297923at2759"/>
<dbReference type="KEGG" id="ptm:GSPATT00014420001"/>
<name>A0D8V7_PARTE</name>
<evidence type="ECO:0000313" key="2">
    <source>
        <dbReference type="Proteomes" id="UP000000600"/>
    </source>
</evidence>
<keyword evidence="2" id="KW-1185">Reference proteome</keyword>
<reference evidence="1 2" key="1">
    <citation type="journal article" date="2006" name="Nature">
        <title>Global trends of whole-genome duplications revealed by the ciliate Paramecium tetraurelia.</title>
        <authorList>
            <consortium name="Genoscope"/>
            <person name="Aury J.-M."/>
            <person name="Jaillon O."/>
            <person name="Duret L."/>
            <person name="Noel B."/>
            <person name="Jubin C."/>
            <person name="Porcel B.M."/>
            <person name="Segurens B."/>
            <person name="Daubin V."/>
            <person name="Anthouard V."/>
            <person name="Aiach N."/>
            <person name="Arnaiz O."/>
            <person name="Billaut A."/>
            <person name="Beisson J."/>
            <person name="Blanc I."/>
            <person name="Bouhouche K."/>
            <person name="Camara F."/>
            <person name="Duharcourt S."/>
            <person name="Guigo R."/>
            <person name="Gogendeau D."/>
            <person name="Katinka M."/>
            <person name="Keller A.-M."/>
            <person name="Kissmehl R."/>
            <person name="Klotz C."/>
            <person name="Koll F."/>
            <person name="Le Moue A."/>
            <person name="Lepere C."/>
            <person name="Malinsky S."/>
            <person name="Nowacki M."/>
            <person name="Nowak J.K."/>
            <person name="Plattner H."/>
            <person name="Poulain J."/>
            <person name="Ruiz F."/>
            <person name="Serrano V."/>
            <person name="Zagulski M."/>
            <person name="Dessen P."/>
            <person name="Betermier M."/>
            <person name="Weissenbach J."/>
            <person name="Scarpelli C."/>
            <person name="Schachter V."/>
            <person name="Sperling L."/>
            <person name="Meyer E."/>
            <person name="Cohen J."/>
            <person name="Wincker P."/>
        </authorList>
    </citation>
    <scope>NUCLEOTIDE SEQUENCE [LARGE SCALE GENOMIC DNA]</scope>
    <source>
        <strain evidence="1 2">Stock d4-2</strain>
    </source>
</reference>
<protein>
    <submittedName>
        <fullName evidence="1">Uncharacterized protein</fullName>
    </submittedName>
</protein>
<dbReference type="GeneID" id="5032655"/>
<evidence type="ECO:0000313" key="1">
    <source>
        <dbReference type="EMBL" id="CAK79474.1"/>
    </source>
</evidence>
<organism evidence="1 2">
    <name type="scientific">Paramecium tetraurelia</name>
    <dbReference type="NCBI Taxonomy" id="5888"/>
    <lineage>
        <taxon>Eukaryota</taxon>
        <taxon>Sar</taxon>
        <taxon>Alveolata</taxon>
        <taxon>Ciliophora</taxon>
        <taxon>Intramacronucleata</taxon>
        <taxon>Oligohymenophorea</taxon>
        <taxon>Peniculida</taxon>
        <taxon>Parameciidae</taxon>
        <taxon>Paramecium</taxon>
    </lineage>
</organism>
<dbReference type="Proteomes" id="UP000000600">
    <property type="component" value="Unassembled WGS sequence"/>
</dbReference>